<feature type="transmembrane region" description="Helical" evidence="6">
    <location>
        <begin position="6"/>
        <end position="26"/>
    </location>
</feature>
<feature type="transmembrane region" description="Helical" evidence="6">
    <location>
        <begin position="33"/>
        <end position="53"/>
    </location>
</feature>
<comment type="subcellular location">
    <subcellularLocation>
        <location evidence="1">Cell membrane</location>
        <topology evidence="1">Multi-pass membrane protein</topology>
    </subcellularLocation>
</comment>
<evidence type="ECO:0000256" key="3">
    <source>
        <dbReference type="ARBA" id="ARBA00022692"/>
    </source>
</evidence>
<evidence type="ECO:0000256" key="1">
    <source>
        <dbReference type="ARBA" id="ARBA00004651"/>
    </source>
</evidence>
<dbReference type="EMBL" id="AFAY01000042">
    <property type="protein sequence ID" value="EGF10408.1"/>
    <property type="molecule type" value="Genomic_DNA"/>
</dbReference>
<dbReference type="STRING" id="267212.GCA_001063965_00151"/>
<reference evidence="8 9" key="1">
    <citation type="submission" date="2011-02" db="EMBL/GenBank/DDBJ databases">
        <authorList>
            <person name="Muzny D."/>
            <person name="Qin X."/>
            <person name="Deng J."/>
            <person name="Jiang H."/>
            <person name="Liu Y."/>
            <person name="Qu J."/>
            <person name="Song X.-Z."/>
            <person name="Zhang L."/>
            <person name="Thornton R."/>
            <person name="Coyle M."/>
            <person name="Francisco L."/>
            <person name="Jackson L."/>
            <person name="Javaid M."/>
            <person name="Korchina V."/>
            <person name="Kovar C."/>
            <person name="Mata R."/>
            <person name="Mathew T."/>
            <person name="Ngo R."/>
            <person name="Nguyen L."/>
            <person name="Nguyen N."/>
            <person name="Okwuonu G."/>
            <person name="Ongeri F."/>
            <person name="Pham C."/>
            <person name="Simmons D."/>
            <person name="Wilczek-Boney K."/>
            <person name="Hale W."/>
            <person name="Jakkamsetti A."/>
            <person name="Pham P."/>
            <person name="Ruth R."/>
            <person name="San Lucas F."/>
            <person name="Warren J."/>
            <person name="Zhang J."/>
            <person name="Zhao Z."/>
            <person name="Zhou C."/>
            <person name="Zhu D."/>
            <person name="Lee S."/>
            <person name="Bess C."/>
            <person name="Blankenburg K."/>
            <person name="Forbes L."/>
            <person name="Fu Q."/>
            <person name="Gubbala S."/>
            <person name="Hirani K."/>
            <person name="Jayaseelan J.C."/>
            <person name="Lara F."/>
            <person name="Munidasa M."/>
            <person name="Palculict T."/>
            <person name="Patil S."/>
            <person name="Pu L.-L."/>
            <person name="Saada N."/>
            <person name="Tang L."/>
            <person name="Weissenberger G."/>
            <person name="Zhu Y."/>
            <person name="Hemphill L."/>
            <person name="Shang Y."/>
            <person name="Youmans B."/>
            <person name="Ayvaz T."/>
            <person name="Ross M."/>
            <person name="Santibanez J."/>
            <person name="Aqrawi P."/>
            <person name="Gross S."/>
            <person name="Joshi V."/>
            <person name="Fowler G."/>
            <person name="Nazareth L."/>
            <person name="Reid J."/>
            <person name="Worley K."/>
            <person name="Petrosino J."/>
            <person name="Highlander S."/>
            <person name="Gibbs R."/>
        </authorList>
    </citation>
    <scope>NUCLEOTIDE SEQUENCE [LARGE SCALE GENOMIC DNA]</scope>
    <source>
        <strain evidence="8 9">ATCC BAA-1200</strain>
    </source>
</reference>
<feature type="domain" description="Sulfatase N-terminal" evidence="7">
    <location>
        <begin position="266"/>
        <end position="463"/>
    </location>
</feature>
<dbReference type="GO" id="GO:0005886">
    <property type="term" value="C:plasma membrane"/>
    <property type="evidence" value="ECO:0007669"/>
    <property type="project" value="UniProtKB-SubCell"/>
</dbReference>
<dbReference type="Pfam" id="PF00884">
    <property type="entry name" value="Sulfatase"/>
    <property type="match status" value="1"/>
</dbReference>
<dbReference type="InterPro" id="IPR000917">
    <property type="entry name" value="Sulfatase_N"/>
</dbReference>
<dbReference type="Proteomes" id="UP000004105">
    <property type="component" value="Unassembled WGS sequence"/>
</dbReference>
<name>F2BE89_9NEIS</name>
<keyword evidence="2" id="KW-1003">Cell membrane</keyword>
<dbReference type="Gene3D" id="3.40.720.10">
    <property type="entry name" value="Alkaline Phosphatase, subunit A"/>
    <property type="match status" value="1"/>
</dbReference>
<evidence type="ECO:0000313" key="9">
    <source>
        <dbReference type="Proteomes" id="UP000004105"/>
    </source>
</evidence>
<feature type="transmembrane region" description="Helical" evidence="6">
    <location>
        <begin position="59"/>
        <end position="76"/>
    </location>
</feature>
<accession>F2BE89</accession>
<evidence type="ECO:0000259" key="7">
    <source>
        <dbReference type="Pfam" id="PF00884"/>
    </source>
</evidence>
<keyword evidence="9" id="KW-1185">Reference proteome</keyword>
<dbReference type="InterPro" id="IPR017850">
    <property type="entry name" value="Alkaline_phosphatase_core_sf"/>
</dbReference>
<evidence type="ECO:0000256" key="6">
    <source>
        <dbReference type="SAM" id="Phobius"/>
    </source>
</evidence>
<keyword evidence="4 6" id="KW-1133">Transmembrane helix</keyword>
<feature type="transmembrane region" description="Helical" evidence="6">
    <location>
        <begin position="107"/>
        <end position="124"/>
    </location>
</feature>
<sequence length="587" mass="65127">MPPFPAPIAMHYILLALFAAAALAVGGKAHYRWTRFFAACQFVLFFSLMFAASGQWQRGLNFAAVLFVVLILFHRLKIHYYKQPLLVSDFLLAFDWRNWETLTHYKGAIVAVAGLVGVLAYALFGWSDAAVAGGIWRIAAALAAAASLLLMARYTRDKRAVQVWLDSLPDDGRDVFLNLPMSCRSVFFKTPEFDGDGERFRLLLEEQGLAEKQPERPSENKPDIVVCLQESTFNPHRIALQSHSLPPMSMFAPQRDTRFAAPLRVHTFGGGTWKSEFALLTGVPSTDFGALAGGVFYSVVPHMQGGLVKNLKAHGYFCVALTPFTKGNYNAKAAYDHLGFDLVLQPQELGYPAPLSKNLWHIGSGEMLAYARQILEKRHPALAGIEQPLFVYVLTMKEHGPYRSDAPNRYSLVSDGLSDKAIGSLNDYAARIADLNTATEAFNQWLQQRADGFQTASDNAASTFQAASGKNSIPKKRDYVFAYFGDHQPNFEHFTPPIQTDHPHPDYLTQCAVRSSLPHTPAPHRLLDLALFGSVILETAGLTPQDGLMHANTAIRCLTGGTLEDSPDQQLVNDYRDYLYRHLKITG</sequence>
<proteinExistence type="predicted"/>
<evidence type="ECO:0000256" key="4">
    <source>
        <dbReference type="ARBA" id="ARBA00022989"/>
    </source>
</evidence>
<comment type="caution">
    <text evidence="8">The sequence shown here is derived from an EMBL/GenBank/DDBJ whole genome shotgun (WGS) entry which is preliminary data.</text>
</comment>
<protein>
    <submittedName>
        <fullName evidence="8">PE-tn-6-lipooligosaccharide phosphorylethanolamine transferase</fullName>
    </submittedName>
</protein>
<dbReference type="HOGENOM" id="CLU_036702_0_0_4"/>
<feature type="transmembrane region" description="Helical" evidence="6">
    <location>
        <begin position="130"/>
        <end position="152"/>
    </location>
</feature>
<dbReference type="AlphaFoldDB" id="F2BE89"/>
<evidence type="ECO:0000313" key="8">
    <source>
        <dbReference type="EMBL" id="EGF10408.1"/>
    </source>
</evidence>
<evidence type="ECO:0000256" key="5">
    <source>
        <dbReference type="ARBA" id="ARBA00023136"/>
    </source>
</evidence>
<dbReference type="CDD" id="cd16015">
    <property type="entry name" value="LTA_synthase"/>
    <property type="match status" value="1"/>
</dbReference>
<organism evidence="8 9">
    <name type="scientific">Neisseria bacilliformis ATCC BAA-1200</name>
    <dbReference type="NCBI Taxonomy" id="888742"/>
    <lineage>
        <taxon>Bacteria</taxon>
        <taxon>Pseudomonadati</taxon>
        <taxon>Pseudomonadota</taxon>
        <taxon>Betaproteobacteria</taxon>
        <taxon>Neisseriales</taxon>
        <taxon>Neisseriaceae</taxon>
        <taxon>Neisseria</taxon>
    </lineage>
</organism>
<evidence type="ECO:0000256" key="2">
    <source>
        <dbReference type="ARBA" id="ARBA00022475"/>
    </source>
</evidence>
<dbReference type="PANTHER" id="PTHR47371:SF3">
    <property type="entry name" value="PHOSPHOGLYCEROL TRANSFERASE I"/>
    <property type="match status" value="1"/>
</dbReference>
<keyword evidence="5 6" id="KW-0472">Membrane</keyword>
<dbReference type="GO" id="GO:0016740">
    <property type="term" value="F:transferase activity"/>
    <property type="evidence" value="ECO:0007669"/>
    <property type="project" value="UniProtKB-KW"/>
</dbReference>
<keyword evidence="8" id="KW-0808">Transferase</keyword>
<keyword evidence="3 6" id="KW-0812">Transmembrane</keyword>
<dbReference type="PANTHER" id="PTHR47371">
    <property type="entry name" value="LIPOTEICHOIC ACID SYNTHASE"/>
    <property type="match status" value="1"/>
</dbReference>
<gene>
    <name evidence="8" type="primary">lpt</name>
    <name evidence="8" type="ORF">HMPREF9123_2045</name>
</gene>
<dbReference type="SUPFAM" id="SSF53649">
    <property type="entry name" value="Alkaline phosphatase-like"/>
    <property type="match status" value="1"/>
</dbReference>
<dbReference type="InterPro" id="IPR050448">
    <property type="entry name" value="OpgB/LTA_synthase_biosynth"/>
</dbReference>